<evidence type="ECO:0000256" key="1">
    <source>
        <dbReference type="SAM" id="MobiDB-lite"/>
    </source>
</evidence>
<evidence type="ECO:0000313" key="3">
    <source>
        <dbReference type="Proteomes" id="UP001396898"/>
    </source>
</evidence>
<proteinExistence type="predicted"/>
<feature type="region of interest" description="Disordered" evidence="1">
    <location>
        <begin position="1"/>
        <end position="35"/>
    </location>
</feature>
<reference evidence="2 3" key="1">
    <citation type="submission" date="2023-01" db="EMBL/GenBank/DDBJ databases">
        <title>Analysis of 21 Apiospora genomes using comparative genomics revels a genus with tremendous synthesis potential of carbohydrate active enzymes and secondary metabolites.</title>
        <authorList>
            <person name="Sorensen T."/>
        </authorList>
    </citation>
    <scope>NUCLEOTIDE SEQUENCE [LARGE SCALE GENOMIC DNA]</scope>
    <source>
        <strain evidence="2 3">CBS 20057</strain>
    </source>
</reference>
<name>A0ABR1SGY8_9PEZI</name>
<sequence>MDTSSRPHGDSTRHDSPHRDITENSRPEEWHDNSHRVSRIQEIHARYLETMLASPPSLVSTSQSTTARDDAIEQPNTHMLSSLSTRQNEARAAISAILTDDATLQNARTTIDWDTDINRVYEHLDALFFRGLLKRSGRVRLHTRPNGLDVNSRGNLHFGVAHYGQDNGQVDVYFDTQESGVAGVETRLQKRSRVLGIICHELVHAFLDVYGCHCRAVCNTREGGEWKRLIDDNMNSNAWTAIATRVNRLFIKMFCEQL</sequence>
<accession>A0ABR1SGY8</accession>
<organism evidence="2 3">
    <name type="scientific">Apiospora marii</name>
    <dbReference type="NCBI Taxonomy" id="335849"/>
    <lineage>
        <taxon>Eukaryota</taxon>
        <taxon>Fungi</taxon>
        <taxon>Dikarya</taxon>
        <taxon>Ascomycota</taxon>
        <taxon>Pezizomycotina</taxon>
        <taxon>Sordariomycetes</taxon>
        <taxon>Xylariomycetidae</taxon>
        <taxon>Amphisphaeriales</taxon>
        <taxon>Apiosporaceae</taxon>
        <taxon>Apiospora</taxon>
    </lineage>
</organism>
<comment type="caution">
    <text evidence="2">The sequence shown here is derived from an EMBL/GenBank/DDBJ whole genome shotgun (WGS) entry which is preliminary data.</text>
</comment>
<evidence type="ECO:0000313" key="2">
    <source>
        <dbReference type="EMBL" id="KAK8033600.1"/>
    </source>
</evidence>
<dbReference type="Proteomes" id="UP001396898">
    <property type="component" value="Unassembled WGS sequence"/>
</dbReference>
<gene>
    <name evidence="2" type="ORF">PG991_002998</name>
</gene>
<dbReference type="EMBL" id="JAQQWI010000006">
    <property type="protein sequence ID" value="KAK8033600.1"/>
    <property type="molecule type" value="Genomic_DNA"/>
</dbReference>
<evidence type="ECO:0008006" key="4">
    <source>
        <dbReference type="Google" id="ProtNLM"/>
    </source>
</evidence>
<keyword evidence="3" id="KW-1185">Reference proteome</keyword>
<protein>
    <recommendedName>
        <fullName evidence="4">SprT-like domain-containing protein</fullName>
    </recommendedName>
</protein>